<accession>A0AAU8DS13</accession>
<evidence type="ECO:0000313" key="2">
    <source>
        <dbReference type="EMBL" id="XCG64802.1"/>
    </source>
</evidence>
<sequence>MLVDSRNPGRTPSVAAAPGNSDDDRSSAALLEAIPHPFDDEGPNPEVLGEAPVQQRG</sequence>
<proteinExistence type="predicted"/>
<reference evidence="2" key="1">
    <citation type="submission" date="2024-05" db="EMBL/GenBank/DDBJ databases">
        <authorList>
            <person name="Cai S.Y."/>
            <person name="Jin L.M."/>
            <person name="Li H.R."/>
        </authorList>
    </citation>
    <scope>NUCLEOTIDE SEQUENCE</scope>
    <source>
        <strain evidence="2">A5-74</strain>
    </source>
</reference>
<evidence type="ECO:0000256" key="1">
    <source>
        <dbReference type="SAM" id="MobiDB-lite"/>
    </source>
</evidence>
<gene>
    <name evidence="2" type="ORF">ABLG96_05660</name>
</gene>
<dbReference type="RefSeq" id="WP_353650414.1">
    <property type="nucleotide sequence ID" value="NZ_CP159218.1"/>
</dbReference>
<organism evidence="2">
    <name type="scientific">Nakamurella sp. A5-74</name>
    <dbReference type="NCBI Taxonomy" id="3158264"/>
    <lineage>
        <taxon>Bacteria</taxon>
        <taxon>Bacillati</taxon>
        <taxon>Actinomycetota</taxon>
        <taxon>Actinomycetes</taxon>
        <taxon>Nakamurellales</taxon>
        <taxon>Nakamurellaceae</taxon>
        <taxon>Nakamurella</taxon>
    </lineage>
</organism>
<protein>
    <submittedName>
        <fullName evidence="2">Uncharacterized protein</fullName>
    </submittedName>
</protein>
<name>A0AAU8DS13_9ACTN</name>
<dbReference type="EMBL" id="CP159218">
    <property type="protein sequence ID" value="XCG64802.1"/>
    <property type="molecule type" value="Genomic_DNA"/>
</dbReference>
<dbReference type="AlphaFoldDB" id="A0AAU8DS13"/>
<feature type="region of interest" description="Disordered" evidence="1">
    <location>
        <begin position="1"/>
        <end position="57"/>
    </location>
</feature>